<dbReference type="RefSeq" id="WP_169172792.1">
    <property type="nucleotide sequence ID" value="NZ_JAAIII010000006.1"/>
</dbReference>
<evidence type="ECO:0000313" key="6">
    <source>
        <dbReference type="Proteomes" id="UP000532194"/>
    </source>
</evidence>
<dbReference type="AlphaFoldDB" id="A0A7Y0ESY8"/>
<dbReference type="SUPFAM" id="SSF46785">
    <property type="entry name" value="Winged helix' DNA-binding domain"/>
    <property type="match status" value="1"/>
</dbReference>
<dbReference type="InterPro" id="IPR036388">
    <property type="entry name" value="WH-like_DNA-bd_sf"/>
</dbReference>
<feature type="domain" description="HTH marR-type" evidence="4">
    <location>
        <begin position="2"/>
        <end position="145"/>
    </location>
</feature>
<keyword evidence="3" id="KW-0804">Transcription</keyword>
<evidence type="ECO:0000256" key="2">
    <source>
        <dbReference type="ARBA" id="ARBA00023125"/>
    </source>
</evidence>
<comment type="caution">
    <text evidence="5">The sequence shown here is derived from an EMBL/GenBank/DDBJ whole genome shotgun (WGS) entry which is preliminary data.</text>
</comment>
<dbReference type="GO" id="GO:0003677">
    <property type="term" value="F:DNA binding"/>
    <property type="evidence" value="ECO:0007669"/>
    <property type="project" value="UniProtKB-KW"/>
</dbReference>
<reference evidence="5 6" key="1">
    <citation type="submission" date="2020-02" db="EMBL/GenBank/DDBJ databases">
        <title>Characterization of phylogenetic diversity of novel bifidobacterial species isolated in Czech ZOOs.</title>
        <authorList>
            <person name="Lugli G.A."/>
            <person name="Vera N.B."/>
            <person name="Ventura M."/>
        </authorList>
    </citation>
    <scope>NUCLEOTIDE SEQUENCE [LARGE SCALE GENOMIC DNA]</scope>
    <source>
        <strain evidence="5 6">DSM 109957</strain>
    </source>
</reference>
<keyword evidence="2" id="KW-0238">DNA-binding</keyword>
<dbReference type="Gene3D" id="1.10.10.10">
    <property type="entry name" value="Winged helix-like DNA-binding domain superfamily/Winged helix DNA-binding domain"/>
    <property type="match status" value="1"/>
</dbReference>
<accession>A0A7Y0ESY8</accession>
<sequence>MADDSAVLLERLNRKWKECDRIYHEVARRSGLSDCAFWIMYGLVCADGPLPQKNMSQAWQYSKQTVASALQQLERQGLIVVRLAEGSRRDKVIELTETGDAFCDRHVRPVLQSERQALQSMGAERAEALIETMGHYLQLLSQVIDERRG</sequence>
<protein>
    <submittedName>
        <fullName evidence="5">MarR family transcriptional regulator</fullName>
    </submittedName>
</protein>
<keyword evidence="1" id="KW-0805">Transcription regulation</keyword>
<keyword evidence="6" id="KW-1185">Reference proteome</keyword>
<dbReference type="InterPro" id="IPR000835">
    <property type="entry name" value="HTH_MarR-typ"/>
</dbReference>
<dbReference type="Proteomes" id="UP000532194">
    <property type="component" value="Unassembled WGS sequence"/>
</dbReference>
<dbReference type="PANTHER" id="PTHR42756:SF1">
    <property type="entry name" value="TRANSCRIPTIONAL REPRESSOR OF EMRAB OPERON"/>
    <property type="match status" value="1"/>
</dbReference>
<name>A0A7Y0ESY8_9BIFI</name>
<dbReference type="InterPro" id="IPR023187">
    <property type="entry name" value="Tscrpt_reg_MarR-type_CS"/>
</dbReference>
<evidence type="ECO:0000256" key="3">
    <source>
        <dbReference type="ARBA" id="ARBA00023163"/>
    </source>
</evidence>
<dbReference type="Pfam" id="PF12802">
    <property type="entry name" value="MarR_2"/>
    <property type="match status" value="1"/>
</dbReference>
<organism evidence="5 6">
    <name type="scientific">Bifidobacterium oedipodis</name>
    <dbReference type="NCBI Taxonomy" id="2675322"/>
    <lineage>
        <taxon>Bacteria</taxon>
        <taxon>Bacillati</taxon>
        <taxon>Actinomycetota</taxon>
        <taxon>Actinomycetes</taxon>
        <taxon>Bifidobacteriales</taxon>
        <taxon>Bifidobacteriaceae</taxon>
        <taxon>Bifidobacterium</taxon>
    </lineage>
</organism>
<dbReference type="InterPro" id="IPR036390">
    <property type="entry name" value="WH_DNA-bd_sf"/>
</dbReference>
<dbReference type="PROSITE" id="PS01117">
    <property type="entry name" value="HTH_MARR_1"/>
    <property type="match status" value="1"/>
</dbReference>
<proteinExistence type="predicted"/>
<dbReference type="EMBL" id="JAAIII010000006">
    <property type="protein sequence ID" value="NMM94781.1"/>
    <property type="molecule type" value="Genomic_DNA"/>
</dbReference>
<dbReference type="PANTHER" id="PTHR42756">
    <property type="entry name" value="TRANSCRIPTIONAL REGULATOR, MARR"/>
    <property type="match status" value="1"/>
</dbReference>
<evidence type="ECO:0000313" key="5">
    <source>
        <dbReference type="EMBL" id="NMM94781.1"/>
    </source>
</evidence>
<evidence type="ECO:0000256" key="1">
    <source>
        <dbReference type="ARBA" id="ARBA00023015"/>
    </source>
</evidence>
<dbReference type="GO" id="GO:0003700">
    <property type="term" value="F:DNA-binding transcription factor activity"/>
    <property type="evidence" value="ECO:0007669"/>
    <property type="project" value="InterPro"/>
</dbReference>
<dbReference type="PROSITE" id="PS50995">
    <property type="entry name" value="HTH_MARR_2"/>
    <property type="match status" value="1"/>
</dbReference>
<dbReference type="SMART" id="SM00347">
    <property type="entry name" value="HTH_MARR"/>
    <property type="match status" value="1"/>
</dbReference>
<evidence type="ECO:0000259" key="4">
    <source>
        <dbReference type="PROSITE" id="PS50995"/>
    </source>
</evidence>
<gene>
    <name evidence="5" type="ORF">G1C95_1969</name>
</gene>